<dbReference type="InterPro" id="IPR036875">
    <property type="entry name" value="Znf_CCHC_sf"/>
</dbReference>
<evidence type="ECO:0000259" key="2">
    <source>
        <dbReference type="Pfam" id="PF14244"/>
    </source>
</evidence>
<dbReference type="GO" id="GO:0003676">
    <property type="term" value="F:nucleic acid binding"/>
    <property type="evidence" value="ECO:0007669"/>
    <property type="project" value="InterPro"/>
</dbReference>
<accession>A0AB40BLU6</accession>
<feature type="domain" description="Retrotransposon Copia-like N-terminal" evidence="2">
    <location>
        <begin position="22"/>
        <end position="69"/>
    </location>
</feature>
<dbReference type="AlphaFoldDB" id="A0AB40BLU6"/>
<dbReference type="Proteomes" id="UP001515500">
    <property type="component" value="Chromosome 7"/>
</dbReference>
<evidence type="ECO:0000259" key="1">
    <source>
        <dbReference type="Pfam" id="PF03732"/>
    </source>
</evidence>
<dbReference type="InterPro" id="IPR005162">
    <property type="entry name" value="Retrotrans_gag_dom"/>
</dbReference>
<organism evidence="3 4">
    <name type="scientific">Dioscorea cayennensis subsp. rotundata</name>
    <name type="common">White Guinea yam</name>
    <name type="synonym">Dioscorea rotundata</name>
    <dbReference type="NCBI Taxonomy" id="55577"/>
    <lineage>
        <taxon>Eukaryota</taxon>
        <taxon>Viridiplantae</taxon>
        <taxon>Streptophyta</taxon>
        <taxon>Embryophyta</taxon>
        <taxon>Tracheophyta</taxon>
        <taxon>Spermatophyta</taxon>
        <taxon>Magnoliopsida</taxon>
        <taxon>Liliopsida</taxon>
        <taxon>Dioscoreales</taxon>
        <taxon>Dioscoreaceae</taxon>
        <taxon>Dioscorea</taxon>
    </lineage>
</organism>
<dbReference type="PANTHER" id="PTHR37610:SF97">
    <property type="entry name" value="RETROTRANSPOSON GAG DOMAIN-CONTAINING PROTEIN"/>
    <property type="match status" value="1"/>
</dbReference>
<keyword evidence="3" id="KW-1185">Reference proteome</keyword>
<feature type="domain" description="Retrotransposon gag" evidence="1">
    <location>
        <begin position="90"/>
        <end position="180"/>
    </location>
</feature>
<reference evidence="4" key="1">
    <citation type="submission" date="2025-08" db="UniProtKB">
        <authorList>
            <consortium name="RefSeq"/>
        </authorList>
    </citation>
    <scope>IDENTIFICATION</scope>
</reference>
<evidence type="ECO:0000313" key="3">
    <source>
        <dbReference type="Proteomes" id="UP001515500"/>
    </source>
</evidence>
<gene>
    <name evidence="4" type="primary">LOC120264640</name>
</gene>
<evidence type="ECO:0000313" key="4">
    <source>
        <dbReference type="RefSeq" id="XP_039128400.1"/>
    </source>
</evidence>
<proteinExistence type="predicted"/>
<dbReference type="GO" id="GO:0008270">
    <property type="term" value="F:zinc ion binding"/>
    <property type="evidence" value="ECO:0007669"/>
    <property type="project" value="InterPro"/>
</dbReference>
<dbReference type="InterPro" id="IPR029472">
    <property type="entry name" value="Copia-like_N"/>
</dbReference>
<dbReference type="RefSeq" id="XP_039128400.1">
    <property type="nucleotide sequence ID" value="XM_039272466.1"/>
</dbReference>
<dbReference type="Pfam" id="PF03732">
    <property type="entry name" value="Retrotrans_gag"/>
    <property type="match status" value="1"/>
</dbReference>
<dbReference type="PANTHER" id="PTHR37610">
    <property type="entry name" value="CCHC-TYPE DOMAIN-CONTAINING PROTEIN"/>
    <property type="match status" value="1"/>
</dbReference>
<dbReference type="Pfam" id="PF14244">
    <property type="entry name" value="Retrotran_gag_3"/>
    <property type="match status" value="1"/>
</dbReference>
<protein>
    <submittedName>
        <fullName evidence="4">Uncharacterized protein LOC120264640 isoform X1</fullName>
    </submittedName>
</protein>
<name>A0AB40BLU6_DIOCR</name>
<sequence length="381" mass="42424">MAGSSFSAGRAPNNVSDALSLHPSDHPGLLLVSKVFNGNGYGSWKRAMELALTAKKKLGFVTGSCKKPSSDSEDLENWEVCNSMVISWILNGLSQDISESVVYMKVASDVWQELEERFGQANGPQFFQIQQELSQIRQGSSSITAYYTRIKKLWDEIQSLSNLPPCTCGLNQEHQKLEEKQRLMQLLMGLNESYLAIRGHILLMKPLPTVREVYALLIQEERQREINSSTQFTEAVSLNASSSKNSSNSSNFSNRNSITLTRNKPEYKRSVCDYCKRVGHTKDKCFKLHGFPTNYKNNKEKRIAAPVQGNNIDFLTTTQNAHIPELTTAQLNKLMDLLNDTSKSGIQQSGDEFTNVSANANLVSSSTTMAGPFNEEATGSW</sequence>
<dbReference type="GeneID" id="120264640"/>
<dbReference type="SUPFAM" id="SSF57756">
    <property type="entry name" value="Retrovirus zinc finger-like domains"/>
    <property type="match status" value="1"/>
</dbReference>